<comment type="similarity">
    <text evidence="2 7">Belongs to the methyltransferase superfamily. L-isoaspartyl/D-aspartyl protein methyltransferase family.</text>
</comment>
<dbReference type="InterPro" id="IPR000682">
    <property type="entry name" value="PCMT"/>
</dbReference>
<proteinExistence type="inferred from homology"/>
<evidence type="ECO:0000313" key="8">
    <source>
        <dbReference type="EMBL" id="SFP88422.1"/>
    </source>
</evidence>
<gene>
    <name evidence="7" type="primary">pcm</name>
    <name evidence="8" type="ORF">SAMN05216229_10753</name>
</gene>
<evidence type="ECO:0000256" key="4">
    <source>
        <dbReference type="ARBA" id="ARBA00022603"/>
    </source>
</evidence>
<dbReference type="EMBL" id="FOXM01000007">
    <property type="protein sequence ID" value="SFP88422.1"/>
    <property type="molecule type" value="Genomic_DNA"/>
</dbReference>
<reference evidence="9" key="1">
    <citation type="submission" date="2016-10" db="EMBL/GenBank/DDBJ databases">
        <authorList>
            <person name="Varghese N."/>
            <person name="Submissions S."/>
        </authorList>
    </citation>
    <scope>NUCLEOTIDE SEQUENCE [LARGE SCALE GENOMIC DNA]</scope>
    <source>
        <strain evidence="9">JCM 18195</strain>
    </source>
</reference>
<keyword evidence="5 7" id="KW-0808">Transferase</keyword>
<comment type="catalytic activity">
    <reaction evidence="7">
        <text>[protein]-L-isoaspartate + S-adenosyl-L-methionine = [protein]-L-isoaspartate alpha-methyl ester + S-adenosyl-L-homocysteine</text>
        <dbReference type="Rhea" id="RHEA:12705"/>
        <dbReference type="Rhea" id="RHEA-COMP:12143"/>
        <dbReference type="Rhea" id="RHEA-COMP:12144"/>
        <dbReference type="ChEBI" id="CHEBI:57856"/>
        <dbReference type="ChEBI" id="CHEBI:59789"/>
        <dbReference type="ChEBI" id="CHEBI:90596"/>
        <dbReference type="ChEBI" id="CHEBI:90598"/>
        <dbReference type="EC" id="2.1.1.77"/>
    </reaction>
</comment>
<dbReference type="AlphaFoldDB" id="A0A1I5TZD7"/>
<keyword evidence="3 7" id="KW-0963">Cytoplasm</keyword>
<dbReference type="OrthoDB" id="9810066at2"/>
<dbReference type="GO" id="GO:0030091">
    <property type="term" value="P:protein repair"/>
    <property type="evidence" value="ECO:0007669"/>
    <property type="project" value="UniProtKB-UniRule"/>
</dbReference>
<keyword evidence="6 7" id="KW-0949">S-adenosyl-L-methionine</keyword>
<dbReference type="PANTHER" id="PTHR11579">
    <property type="entry name" value="PROTEIN-L-ISOASPARTATE O-METHYLTRANSFERASE"/>
    <property type="match status" value="1"/>
</dbReference>
<evidence type="ECO:0000256" key="3">
    <source>
        <dbReference type="ARBA" id="ARBA00022490"/>
    </source>
</evidence>
<dbReference type="Pfam" id="PF01135">
    <property type="entry name" value="PCMT"/>
    <property type="match status" value="1"/>
</dbReference>
<comment type="subcellular location">
    <subcellularLocation>
        <location evidence="1 7">Cytoplasm</location>
    </subcellularLocation>
</comment>
<dbReference type="GO" id="GO:0004719">
    <property type="term" value="F:protein-L-isoaspartate (D-aspartate) O-methyltransferase activity"/>
    <property type="evidence" value="ECO:0007669"/>
    <property type="project" value="UniProtKB-UniRule"/>
</dbReference>
<dbReference type="GO" id="GO:0032259">
    <property type="term" value="P:methylation"/>
    <property type="evidence" value="ECO:0007669"/>
    <property type="project" value="UniProtKB-KW"/>
</dbReference>
<evidence type="ECO:0000256" key="5">
    <source>
        <dbReference type="ARBA" id="ARBA00022679"/>
    </source>
</evidence>
<dbReference type="Gene3D" id="3.40.50.150">
    <property type="entry name" value="Vaccinia Virus protein VP39"/>
    <property type="match status" value="1"/>
</dbReference>
<dbReference type="NCBIfam" id="TIGR00080">
    <property type="entry name" value="pimt"/>
    <property type="match status" value="1"/>
</dbReference>
<accession>A0A1I5TZD7</accession>
<dbReference type="EC" id="2.1.1.77" evidence="7"/>
<dbReference type="InterPro" id="IPR029063">
    <property type="entry name" value="SAM-dependent_MTases_sf"/>
</dbReference>
<keyword evidence="9" id="KW-1185">Reference proteome</keyword>
<dbReference type="NCBIfam" id="NF001453">
    <property type="entry name" value="PRK00312.1"/>
    <property type="match status" value="1"/>
</dbReference>
<dbReference type="SUPFAM" id="SSF53335">
    <property type="entry name" value="S-adenosyl-L-methionine-dependent methyltransferases"/>
    <property type="match status" value="1"/>
</dbReference>
<organism evidence="8 9">
    <name type="scientific">Geopseudomonas sagittaria</name>
    <dbReference type="NCBI Taxonomy" id="1135990"/>
    <lineage>
        <taxon>Bacteria</taxon>
        <taxon>Pseudomonadati</taxon>
        <taxon>Pseudomonadota</taxon>
        <taxon>Gammaproteobacteria</taxon>
        <taxon>Pseudomonadales</taxon>
        <taxon>Pseudomonadaceae</taxon>
        <taxon>Geopseudomonas</taxon>
    </lineage>
</organism>
<sequence length="211" mass="23429">MTSQRTRERLIQRLHDEGLSNVQVLEVIRRTPRHLFVDEALAHRAYEDTALPIGHNQTISQPFMVARMTELLLAGGPLDKVMEIGTGSGYQTAVLAQLVERVFSVERIQSLQDRAKERLLELNLRNVVFRWGDGWEGWPALAPYNGIIVTAAAAQVPQALLDQLAPGGRMVIPVGSGDEQQLMLIVREGGGFSRQVLDPVRFVPLLNGSVF</sequence>
<dbReference type="PANTHER" id="PTHR11579:SF0">
    <property type="entry name" value="PROTEIN-L-ISOASPARTATE(D-ASPARTATE) O-METHYLTRANSFERASE"/>
    <property type="match status" value="1"/>
</dbReference>
<keyword evidence="4 7" id="KW-0489">Methyltransferase</keyword>
<dbReference type="RefSeq" id="WP_092431354.1">
    <property type="nucleotide sequence ID" value="NZ_FOXM01000007.1"/>
</dbReference>
<evidence type="ECO:0000313" key="9">
    <source>
        <dbReference type="Proteomes" id="UP000243084"/>
    </source>
</evidence>
<dbReference type="PROSITE" id="PS01279">
    <property type="entry name" value="PCMT"/>
    <property type="match status" value="1"/>
</dbReference>
<dbReference type="CDD" id="cd02440">
    <property type="entry name" value="AdoMet_MTases"/>
    <property type="match status" value="1"/>
</dbReference>
<protein>
    <recommendedName>
        <fullName evidence="7">Protein-L-isoaspartate O-methyltransferase</fullName>
        <ecNumber evidence="7">2.1.1.77</ecNumber>
    </recommendedName>
    <alternativeName>
        <fullName evidence="7">L-isoaspartyl protein carboxyl methyltransferase</fullName>
    </alternativeName>
    <alternativeName>
        <fullName evidence="7">Protein L-isoaspartyl methyltransferase</fullName>
    </alternativeName>
    <alternativeName>
        <fullName evidence="7">Protein-beta-aspartate methyltransferase</fullName>
        <shortName evidence="7">PIMT</shortName>
    </alternativeName>
</protein>
<evidence type="ECO:0000256" key="7">
    <source>
        <dbReference type="HAMAP-Rule" id="MF_00090"/>
    </source>
</evidence>
<dbReference type="GO" id="GO:0005737">
    <property type="term" value="C:cytoplasm"/>
    <property type="evidence" value="ECO:0007669"/>
    <property type="project" value="UniProtKB-SubCell"/>
</dbReference>
<feature type="active site" evidence="7">
    <location>
        <position position="60"/>
    </location>
</feature>
<dbReference type="FunFam" id="3.40.50.150:FF:000010">
    <property type="entry name" value="Protein-L-isoaspartate O-methyltransferase"/>
    <property type="match status" value="1"/>
</dbReference>
<dbReference type="HAMAP" id="MF_00090">
    <property type="entry name" value="PIMT"/>
    <property type="match status" value="1"/>
</dbReference>
<name>A0A1I5TZD7_9GAMM</name>
<dbReference type="Proteomes" id="UP000243084">
    <property type="component" value="Unassembled WGS sequence"/>
</dbReference>
<comment type="function">
    <text evidence="7">Catalyzes the methyl esterification of L-isoaspartyl residues in peptides and proteins that result from spontaneous decomposition of normal L-aspartyl and L-asparaginyl residues. It plays a role in the repair and/or degradation of damaged proteins.</text>
</comment>
<evidence type="ECO:0000256" key="1">
    <source>
        <dbReference type="ARBA" id="ARBA00004496"/>
    </source>
</evidence>
<evidence type="ECO:0000256" key="2">
    <source>
        <dbReference type="ARBA" id="ARBA00005369"/>
    </source>
</evidence>
<evidence type="ECO:0000256" key="6">
    <source>
        <dbReference type="ARBA" id="ARBA00022691"/>
    </source>
</evidence>